<evidence type="ECO:0000313" key="1">
    <source>
        <dbReference type="EMBL" id="KAK3081224.1"/>
    </source>
</evidence>
<keyword evidence="2" id="KW-1185">Reference proteome</keyword>
<accession>A0ACC3DWP1</accession>
<organism evidence="1 2">
    <name type="scientific">Coniosporium uncinatum</name>
    <dbReference type="NCBI Taxonomy" id="93489"/>
    <lineage>
        <taxon>Eukaryota</taxon>
        <taxon>Fungi</taxon>
        <taxon>Dikarya</taxon>
        <taxon>Ascomycota</taxon>
        <taxon>Pezizomycotina</taxon>
        <taxon>Dothideomycetes</taxon>
        <taxon>Dothideomycetes incertae sedis</taxon>
        <taxon>Coniosporium</taxon>
    </lineage>
</organism>
<proteinExistence type="predicted"/>
<comment type="caution">
    <text evidence="1">The sequence shown here is derived from an EMBL/GenBank/DDBJ whole genome shotgun (WGS) entry which is preliminary data.</text>
</comment>
<evidence type="ECO:0000313" key="2">
    <source>
        <dbReference type="Proteomes" id="UP001186974"/>
    </source>
</evidence>
<dbReference type="Proteomes" id="UP001186974">
    <property type="component" value="Unassembled WGS sequence"/>
</dbReference>
<reference evidence="1" key="1">
    <citation type="submission" date="2024-09" db="EMBL/GenBank/DDBJ databases">
        <title>Black Yeasts Isolated from many extreme environments.</title>
        <authorList>
            <person name="Coleine C."/>
            <person name="Stajich J.E."/>
            <person name="Selbmann L."/>
        </authorList>
    </citation>
    <scope>NUCLEOTIDE SEQUENCE</scope>
    <source>
        <strain evidence="1">CCFEE 5737</strain>
    </source>
</reference>
<dbReference type="EMBL" id="JAWDJW010000239">
    <property type="protein sequence ID" value="KAK3081224.1"/>
    <property type="molecule type" value="Genomic_DNA"/>
</dbReference>
<protein>
    <submittedName>
        <fullName evidence="1">Uncharacterized protein</fullName>
    </submittedName>
</protein>
<gene>
    <name evidence="1" type="ORF">LTS18_008955</name>
</gene>
<name>A0ACC3DWP1_9PEZI</name>
<sequence length="577" mass="63413">MKRRTKDVLKGEGALNPRGKVKEGEKSNGFQIVERKVESVVAKFDAKEQAFYDRLASRAQHSLEEMMGGEKVDYIGALVLLLRLRQACNHPQLMKASVTKDKDAITTGSDSKAGSKSADKEADDLADMLGGLSVKQKNCDVCHVKLNGDELDKGIHCAECAEDLSTLSVKGKKLKPKKEKKSKETAKKLKARAHRNRKVVDDDDDDEEGDWLVPEGQRKSAGLGKAGDTDDENADGAGDFLGSDDSETDSEAETKSGKYMKKGVINLDSSEVTVDSEEDRSSDEGDEEDSSGNSTSESEDEGLYNHDIRKNGQSLKNLVASTKIRHLVEILRKETPGHKVIVFSQFTTMLDLIEPFLKNEGIVFTRYDGSMRNDLREASLDRLRNDKKTRVLLCSLKCGSLGLNLTAASRVVILEPFWNPFVEEQAIDRVHRLNQTVNVHVYKLTIANTVEERILDLQESKRKLAKAALEGGKGMNKLNFQDIMNLFKHDAADAPEHKEFEGGVGPTGLHGRVLDGALSPRKAAQLPQGLGGMGGMGGNGVCGLGGGERVPSGSYNQRVRDVQEVRRRPEDPVWGRR</sequence>